<dbReference type="VEuPathDB" id="FungiDB:ACJ73_05720"/>
<dbReference type="Gene3D" id="3.10.590.10">
    <property type="entry name" value="ph1033 like domains"/>
    <property type="match status" value="1"/>
</dbReference>
<proteinExistence type="predicted"/>
<keyword evidence="2" id="KW-1185">Reference proteome</keyword>
<dbReference type="OrthoDB" id="41445at2759"/>
<evidence type="ECO:0000313" key="1">
    <source>
        <dbReference type="EMBL" id="OJD22933.1"/>
    </source>
</evidence>
<protein>
    <submittedName>
        <fullName evidence="1">Uncharacterized protein</fullName>
    </submittedName>
</protein>
<name>A0A1J9R5N4_9EURO</name>
<accession>A0A1J9R5N4</accession>
<dbReference type="Proteomes" id="UP000242791">
    <property type="component" value="Unassembled WGS sequence"/>
</dbReference>
<sequence length="39" mass="4429">MQMTKQSRLSVSAVSGKEWRFIMGLAGKERGKNFNRLSV</sequence>
<dbReference type="AlphaFoldDB" id="A0A1J9R5N4"/>
<evidence type="ECO:0000313" key="2">
    <source>
        <dbReference type="Proteomes" id="UP000242791"/>
    </source>
</evidence>
<comment type="caution">
    <text evidence="1">The sequence shown here is derived from an EMBL/GenBank/DDBJ whole genome shotgun (WGS) entry which is preliminary data.</text>
</comment>
<reference evidence="1 2" key="1">
    <citation type="submission" date="2015-08" db="EMBL/GenBank/DDBJ databases">
        <title>Emmonsia species relationships and genome sequence.</title>
        <authorList>
            <person name="Cuomo C.A."/>
            <person name="Schwartz I.S."/>
            <person name="Kenyon C."/>
            <person name="De Hoog G.S."/>
            <person name="Govender N.P."/>
            <person name="Botha A."/>
            <person name="Moreno L."/>
            <person name="De Vries M."/>
            <person name="Munoz J.F."/>
            <person name="Stielow J.B."/>
        </authorList>
    </citation>
    <scope>NUCLEOTIDE SEQUENCE [LARGE SCALE GENOMIC DNA]</scope>
    <source>
        <strain evidence="1 2">EI222</strain>
    </source>
</reference>
<dbReference type="EMBL" id="LGTZ01000920">
    <property type="protein sequence ID" value="OJD22933.1"/>
    <property type="molecule type" value="Genomic_DNA"/>
</dbReference>
<organism evidence="1 2">
    <name type="scientific">Blastomyces percursus</name>
    <dbReference type="NCBI Taxonomy" id="1658174"/>
    <lineage>
        <taxon>Eukaryota</taxon>
        <taxon>Fungi</taxon>
        <taxon>Dikarya</taxon>
        <taxon>Ascomycota</taxon>
        <taxon>Pezizomycotina</taxon>
        <taxon>Eurotiomycetes</taxon>
        <taxon>Eurotiomycetidae</taxon>
        <taxon>Onygenales</taxon>
        <taxon>Ajellomycetaceae</taxon>
        <taxon>Blastomyces</taxon>
    </lineage>
</organism>
<gene>
    <name evidence="1" type="ORF">ACJ73_05720</name>
</gene>